<dbReference type="EMBL" id="AP035881">
    <property type="protein sequence ID" value="BFP44284.1"/>
    <property type="molecule type" value="Genomic_DNA"/>
</dbReference>
<feature type="transmembrane region" description="Helical" evidence="2">
    <location>
        <begin position="226"/>
        <end position="244"/>
    </location>
</feature>
<keyword evidence="2" id="KW-1133">Transmembrane helix</keyword>
<dbReference type="RefSeq" id="WP_407986884.1">
    <property type="nucleotide sequence ID" value="NZ_AP035881.2"/>
</dbReference>
<protein>
    <recommendedName>
        <fullName evidence="4">ABC transporter permease</fullName>
    </recommendedName>
</protein>
<name>A0AB33JLW7_9ACTN</name>
<proteinExistence type="predicted"/>
<feature type="transmembrane region" description="Helical" evidence="2">
    <location>
        <begin position="148"/>
        <end position="175"/>
    </location>
</feature>
<reference evidence="3" key="1">
    <citation type="submission" date="2024-07" db="EMBL/GenBank/DDBJ databases">
        <title>Complete genome sequences of cellulolytic bacteria, Kitasatospora sp. CMC57 and Streptomyces sp. CMC78, isolated from Japanese agricultural soil.</title>
        <authorList>
            <person name="Hashimoto T."/>
            <person name="Ito M."/>
            <person name="Iwamoto M."/>
            <person name="Fukahori D."/>
            <person name="Shoda T."/>
            <person name="Sakoda M."/>
            <person name="Morohoshi T."/>
            <person name="Mitsuboshi M."/>
            <person name="Nishizawa T."/>
        </authorList>
    </citation>
    <scope>NUCLEOTIDE SEQUENCE</scope>
    <source>
        <strain evidence="3">CMC57</strain>
    </source>
</reference>
<dbReference type="AlphaFoldDB" id="A0AB33JLW7"/>
<sequence length="341" mass="36997">MSTTALDGSGTSIITTTPGTTGARPGRRPSGLLWLAWRQSRPAILVLTAGLLLLTVMSLTVHFAVAGQADVLRSANCTLSGAWNGTNCYKTAERVQVFAALYLDVFQPAVTFLPLLIGMLLGAPLLAQELERGTYRLVWSQSVTPARWLAARIGVPMAAVALTSGVLAVVSSWVWWTDIVHSPVLFDPPFQGFTYPVLGLMPLSWSLFSFALGVAIGLWRRRTVSAILLTGLLGLVSMGVMRLLRPALYPVVSGFQPFDRVHNGFYQPTNAWLVESGPVLADGTRQPNFCTRDCDSVAGWWGEFHPSSHLVPIQLIETAVLLLLTAALVAWTFRRLGRLGN</sequence>
<keyword evidence="2" id="KW-0812">Transmembrane</keyword>
<evidence type="ECO:0000256" key="1">
    <source>
        <dbReference type="SAM" id="MobiDB-lite"/>
    </source>
</evidence>
<feature type="region of interest" description="Disordered" evidence="1">
    <location>
        <begin position="1"/>
        <end position="26"/>
    </location>
</feature>
<keyword evidence="2" id="KW-0472">Membrane</keyword>
<feature type="transmembrane region" description="Helical" evidence="2">
    <location>
        <begin position="43"/>
        <end position="65"/>
    </location>
</feature>
<accession>A0AB33JLW7</accession>
<feature type="transmembrane region" description="Helical" evidence="2">
    <location>
        <begin position="105"/>
        <end position="127"/>
    </location>
</feature>
<feature type="transmembrane region" description="Helical" evidence="2">
    <location>
        <begin position="311"/>
        <end position="333"/>
    </location>
</feature>
<organism evidence="3">
    <name type="scientific">Kitasatospora sp. CMC57</name>
    <dbReference type="NCBI Taxonomy" id="3231513"/>
    <lineage>
        <taxon>Bacteria</taxon>
        <taxon>Bacillati</taxon>
        <taxon>Actinomycetota</taxon>
        <taxon>Actinomycetes</taxon>
        <taxon>Kitasatosporales</taxon>
        <taxon>Streptomycetaceae</taxon>
        <taxon>Kitasatospora</taxon>
    </lineage>
</organism>
<evidence type="ECO:0000313" key="3">
    <source>
        <dbReference type="EMBL" id="BFP44284.1"/>
    </source>
</evidence>
<evidence type="ECO:0008006" key="4">
    <source>
        <dbReference type="Google" id="ProtNLM"/>
    </source>
</evidence>
<feature type="compositionally biased region" description="Low complexity" evidence="1">
    <location>
        <begin position="8"/>
        <end position="26"/>
    </location>
</feature>
<evidence type="ECO:0000256" key="2">
    <source>
        <dbReference type="SAM" id="Phobius"/>
    </source>
</evidence>
<feature type="transmembrane region" description="Helical" evidence="2">
    <location>
        <begin position="195"/>
        <end position="219"/>
    </location>
</feature>
<gene>
    <name evidence="3" type="ORF">KCMC57_06520</name>
</gene>